<dbReference type="InterPro" id="IPR026906">
    <property type="entry name" value="LRR_5"/>
</dbReference>
<dbReference type="PANTHER" id="PTHR45661">
    <property type="entry name" value="SURFACE ANTIGEN"/>
    <property type="match status" value="1"/>
</dbReference>
<dbReference type="Pfam" id="PF13306">
    <property type="entry name" value="LRR_5"/>
    <property type="match status" value="3"/>
</dbReference>
<feature type="domain" description="Dockerin" evidence="1">
    <location>
        <begin position="339"/>
        <end position="399"/>
    </location>
</feature>
<dbReference type="Gene3D" id="3.80.10.10">
    <property type="entry name" value="Ribonuclease Inhibitor"/>
    <property type="match status" value="2"/>
</dbReference>
<proteinExistence type="predicted"/>
<dbReference type="InterPro" id="IPR032675">
    <property type="entry name" value="LRR_dom_sf"/>
</dbReference>
<reference evidence="2" key="1">
    <citation type="submission" date="2020-10" db="EMBL/GenBank/DDBJ databases">
        <authorList>
            <person name="Gilroy R."/>
        </authorList>
    </citation>
    <scope>NUCLEOTIDE SEQUENCE</scope>
    <source>
        <strain evidence="2">ChiGjej1B1-1684</strain>
    </source>
</reference>
<evidence type="ECO:0000313" key="2">
    <source>
        <dbReference type="EMBL" id="HIU50847.1"/>
    </source>
</evidence>
<reference evidence="2" key="2">
    <citation type="journal article" date="2021" name="PeerJ">
        <title>Extensive microbial diversity within the chicken gut microbiome revealed by metagenomics and culture.</title>
        <authorList>
            <person name="Gilroy R."/>
            <person name="Ravi A."/>
            <person name="Getino M."/>
            <person name="Pursley I."/>
            <person name="Horton D.L."/>
            <person name="Alikhan N.F."/>
            <person name="Baker D."/>
            <person name="Gharbi K."/>
            <person name="Hall N."/>
            <person name="Watson M."/>
            <person name="Adriaenssens E.M."/>
            <person name="Foster-Nyarko E."/>
            <person name="Jarju S."/>
            <person name="Secka A."/>
            <person name="Antonio M."/>
            <person name="Oren A."/>
            <person name="Chaudhuri R.R."/>
            <person name="La Ragione R."/>
            <person name="Hildebrand F."/>
            <person name="Pallen M.J."/>
        </authorList>
    </citation>
    <scope>NUCLEOTIDE SEQUENCE</scope>
    <source>
        <strain evidence="2">ChiGjej1B1-1684</strain>
    </source>
</reference>
<protein>
    <submittedName>
        <fullName evidence="2">Leucine-rich repeat protein</fullName>
    </submittedName>
</protein>
<accession>A0A9D1LZH8</accession>
<name>A0A9D1LZH8_9FIRM</name>
<dbReference type="EMBL" id="DVNG01000112">
    <property type="protein sequence ID" value="HIU50847.1"/>
    <property type="molecule type" value="Genomic_DNA"/>
</dbReference>
<dbReference type="PROSITE" id="PS51766">
    <property type="entry name" value="DOCKERIN"/>
    <property type="match status" value="1"/>
</dbReference>
<gene>
    <name evidence="2" type="ORF">IAD22_07525</name>
</gene>
<dbReference type="InterPro" id="IPR016134">
    <property type="entry name" value="Dockerin_dom"/>
</dbReference>
<dbReference type="GO" id="GO:0004553">
    <property type="term" value="F:hydrolase activity, hydrolyzing O-glycosyl compounds"/>
    <property type="evidence" value="ECO:0007669"/>
    <property type="project" value="InterPro"/>
</dbReference>
<dbReference type="InterPro" id="IPR053139">
    <property type="entry name" value="Surface_bspA-like"/>
</dbReference>
<dbReference type="SUPFAM" id="SSF52058">
    <property type="entry name" value="L domain-like"/>
    <property type="match status" value="1"/>
</dbReference>
<dbReference type="Pfam" id="PF00404">
    <property type="entry name" value="Dockerin_1"/>
    <property type="match status" value="1"/>
</dbReference>
<evidence type="ECO:0000313" key="3">
    <source>
        <dbReference type="Proteomes" id="UP000824118"/>
    </source>
</evidence>
<dbReference type="InterPro" id="IPR002105">
    <property type="entry name" value="Dockerin_1_rpt"/>
</dbReference>
<organism evidence="2 3">
    <name type="scientific">Candidatus Limousia pullorum</name>
    <dbReference type="NCBI Taxonomy" id="2840860"/>
    <lineage>
        <taxon>Bacteria</taxon>
        <taxon>Bacillati</taxon>
        <taxon>Bacillota</taxon>
        <taxon>Clostridia</taxon>
        <taxon>Eubacteriales</taxon>
        <taxon>Oscillospiraceae</taxon>
        <taxon>Oscillospiraceae incertae sedis</taxon>
        <taxon>Candidatus Limousia</taxon>
    </lineage>
</organism>
<sequence length="399" mass="42814">MIKKTKATLLIFALLFVLTVPFVTVSAESGFVIDNGILLSYTGSQKEITIPSEVVYIGDNAFRNNTSVEKVVLGKSVMGIGNCAFYGCTSLSSLEQTESVGAIGAYAFYNTLYLNNQKSEFVTLNDILIKYNGGSQTVAIPSNVRVISPYTFAYNRNINSVIAGNNVEEIGEGAFYMCGNLSNVDISENTAVIGGYAFYDTPWLKNDQRDFLIEGRNILIDCKSEDKNITISDDVVTVGTGAFYMSGLESVTFSENTKVIGMRSFMGCENLKSVNINDGILLVDTQAFYNCPSLEKAEIASSVQVINDKAFVKGNLTIYGEKGSVAESFANANDIPFNGGGILGDLDGDGVLTISDATYLQGYIAGIKSEEPDMSIADIDGDGSISITDVSKLQMIIAG</sequence>
<evidence type="ECO:0000259" key="1">
    <source>
        <dbReference type="PROSITE" id="PS51766"/>
    </source>
</evidence>
<dbReference type="CDD" id="cd14256">
    <property type="entry name" value="Dockerin_I"/>
    <property type="match status" value="1"/>
</dbReference>
<dbReference type="Gene3D" id="1.10.1330.10">
    <property type="entry name" value="Dockerin domain"/>
    <property type="match status" value="1"/>
</dbReference>
<dbReference type="InterPro" id="IPR036439">
    <property type="entry name" value="Dockerin_dom_sf"/>
</dbReference>
<dbReference type="SUPFAM" id="SSF63446">
    <property type="entry name" value="Type I dockerin domain"/>
    <property type="match status" value="1"/>
</dbReference>
<dbReference type="Proteomes" id="UP000824118">
    <property type="component" value="Unassembled WGS sequence"/>
</dbReference>
<dbReference type="AlphaFoldDB" id="A0A9D1LZH8"/>
<dbReference type="GO" id="GO:0000272">
    <property type="term" value="P:polysaccharide catabolic process"/>
    <property type="evidence" value="ECO:0007669"/>
    <property type="project" value="InterPro"/>
</dbReference>
<dbReference type="PANTHER" id="PTHR45661:SF3">
    <property type="entry name" value="IG-LIKE DOMAIN-CONTAINING PROTEIN"/>
    <property type="match status" value="1"/>
</dbReference>
<comment type="caution">
    <text evidence="2">The sequence shown here is derived from an EMBL/GenBank/DDBJ whole genome shotgun (WGS) entry which is preliminary data.</text>
</comment>